<dbReference type="AlphaFoldDB" id="A0A9N8EF20"/>
<feature type="compositionally biased region" description="Polar residues" evidence="1">
    <location>
        <begin position="44"/>
        <end position="54"/>
    </location>
</feature>
<name>A0A9N8EF20_9STRA</name>
<feature type="compositionally biased region" description="Basic and acidic residues" evidence="1">
    <location>
        <begin position="73"/>
        <end position="87"/>
    </location>
</feature>
<sequence>MKVDNDKEKPSDVSVEGEGDKSQASSIGKRLKKITSIFSKKKNAGTSAGNSVSANGSKKHKKSKSKKGKKGNKKEAQNPEATKDKSEAAASVGDDDAKDADVIKETPSKPVVLESHYYETTAGDEDTESEDDEECNYSAPAALGIRDEPPEEEPPSSPKKAEKDEKEENVETPNEEDKDDLDVMKEEITSNQNEATTVSTGADEVADAVNGSLFCCTFQDILFALHFSDAPGPNGSDPVCGEASNDTSCFEACAPSTTCVPTCGPTNAIKADGSFTMDDSSVSKPKDEVDGPSPPVPGEAKAVAGEVDGDKPVTAELQIEVETPTDAPADTADEKSGEASAEKAAEDSAEKAAADSADASSPDKPAEPASEAPVDSKAEAPPAEAAPDAPEKSAEETPAEAKEAPSAVPTETPAETPDEAPKTPDDAPATEPEELVLTKQPTPSGMTNDDETAAASAAAKEEEEEADEEPIKVETVGVDTVDESVPEKVEEVPSVMTEQRDAPEEAESRKSSRSKKSKGSKWSKKESHSDIKKTPSSPKKLSRREAQQREQERMKYRSRHVKNLHKDTGRDEIERARNCDSSTIASSPAISFDLMANDSMNSEKSTLDAMIQDALKRIDRAKDYVDMNLQSSMSVSMSATE</sequence>
<feature type="compositionally biased region" description="Basic and acidic residues" evidence="1">
    <location>
        <begin position="523"/>
        <end position="533"/>
    </location>
</feature>
<gene>
    <name evidence="2" type="ORF">SEMRO_1028_G233190.1</name>
</gene>
<feature type="region of interest" description="Disordered" evidence="1">
    <location>
        <begin position="271"/>
        <end position="580"/>
    </location>
</feature>
<comment type="caution">
    <text evidence="2">The sequence shown here is derived from an EMBL/GenBank/DDBJ whole genome shotgun (WGS) entry which is preliminary data.</text>
</comment>
<protein>
    <submittedName>
        <fullName evidence="2">Uncharacterized protein</fullName>
    </submittedName>
</protein>
<feature type="compositionally biased region" description="Polar residues" evidence="1">
    <location>
        <begin position="189"/>
        <end position="199"/>
    </location>
</feature>
<dbReference type="Proteomes" id="UP001153069">
    <property type="component" value="Unassembled WGS sequence"/>
</dbReference>
<feature type="compositionally biased region" description="Basic and acidic residues" evidence="1">
    <location>
        <begin position="564"/>
        <end position="578"/>
    </location>
</feature>
<evidence type="ECO:0000313" key="2">
    <source>
        <dbReference type="EMBL" id="CAB9519588.1"/>
    </source>
</evidence>
<feature type="compositionally biased region" description="Basic and acidic residues" evidence="1">
    <location>
        <begin position="543"/>
        <end position="555"/>
    </location>
</feature>
<feature type="compositionally biased region" description="Basic and acidic residues" evidence="1">
    <location>
        <begin position="389"/>
        <end position="403"/>
    </location>
</feature>
<evidence type="ECO:0000256" key="1">
    <source>
        <dbReference type="SAM" id="MobiDB-lite"/>
    </source>
</evidence>
<feature type="compositionally biased region" description="Acidic residues" evidence="1">
    <location>
        <begin position="167"/>
        <end position="180"/>
    </location>
</feature>
<dbReference type="EMBL" id="CAICTM010001026">
    <property type="protein sequence ID" value="CAB9519588.1"/>
    <property type="molecule type" value="Genomic_DNA"/>
</dbReference>
<feature type="region of interest" description="Disordered" evidence="1">
    <location>
        <begin position="1"/>
        <end position="199"/>
    </location>
</feature>
<proteinExistence type="predicted"/>
<feature type="compositionally biased region" description="Basic and acidic residues" evidence="1">
    <location>
        <begin position="1"/>
        <end position="11"/>
    </location>
</feature>
<reference evidence="2" key="1">
    <citation type="submission" date="2020-06" db="EMBL/GenBank/DDBJ databases">
        <authorList>
            <consortium name="Plant Systems Biology data submission"/>
        </authorList>
    </citation>
    <scope>NUCLEOTIDE SEQUENCE</scope>
    <source>
        <strain evidence="2">D6</strain>
    </source>
</reference>
<feature type="compositionally biased region" description="Low complexity" evidence="1">
    <location>
        <begin position="354"/>
        <end position="388"/>
    </location>
</feature>
<accession>A0A9N8EF20</accession>
<keyword evidence="3" id="KW-1185">Reference proteome</keyword>
<feature type="compositionally biased region" description="Basic and acidic residues" evidence="1">
    <location>
        <begin position="332"/>
        <end position="353"/>
    </location>
</feature>
<feature type="compositionally biased region" description="Basic residues" evidence="1">
    <location>
        <begin position="29"/>
        <end position="43"/>
    </location>
</feature>
<feature type="compositionally biased region" description="Acidic residues" evidence="1">
    <location>
        <begin position="122"/>
        <end position="135"/>
    </location>
</feature>
<feature type="compositionally biased region" description="Basic and acidic residues" evidence="1">
    <location>
        <begin position="498"/>
        <end position="510"/>
    </location>
</feature>
<evidence type="ECO:0000313" key="3">
    <source>
        <dbReference type="Proteomes" id="UP001153069"/>
    </source>
</evidence>
<organism evidence="2 3">
    <name type="scientific">Seminavis robusta</name>
    <dbReference type="NCBI Taxonomy" id="568900"/>
    <lineage>
        <taxon>Eukaryota</taxon>
        <taxon>Sar</taxon>
        <taxon>Stramenopiles</taxon>
        <taxon>Ochrophyta</taxon>
        <taxon>Bacillariophyta</taxon>
        <taxon>Bacillariophyceae</taxon>
        <taxon>Bacillariophycidae</taxon>
        <taxon>Naviculales</taxon>
        <taxon>Naviculaceae</taxon>
        <taxon>Seminavis</taxon>
    </lineage>
</organism>
<feature type="compositionally biased region" description="Basic residues" evidence="1">
    <location>
        <begin position="511"/>
        <end position="522"/>
    </location>
</feature>
<feature type="compositionally biased region" description="Basic residues" evidence="1">
    <location>
        <begin position="57"/>
        <end position="72"/>
    </location>
</feature>